<feature type="domain" description="J" evidence="7">
    <location>
        <begin position="512"/>
        <end position="576"/>
    </location>
</feature>
<organism evidence="8 9">
    <name type="scientific">Senna tora</name>
    <dbReference type="NCBI Taxonomy" id="362788"/>
    <lineage>
        <taxon>Eukaryota</taxon>
        <taxon>Viridiplantae</taxon>
        <taxon>Streptophyta</taxon>
        <taxon>Embryophyta</taxon>
        <taxon>Tracheophyta</taxon>
        <taxon>Spermatophyta</taxon>
        <taxon>Magnoliopsida</taxon>
        <taxon>eudicotyledons</taxon>
        <taxon>Gunneridae</taxon>
        <taxon>Pentapetalae</taxon>
        <taxon>rosids</taxon>
        <taxon>fabids</taxon>
        <taxon>Fabales</taxon>
        <taxon>Fabaceae</taxon>
        <taxon>Caesalpinioideae</taxon>
        <taxon>Cassia clade</taxon>
        <taxon>Senna</taxon>
    </lineage>
</organism>
<proteinExistence type="inferred from homology"/>
<evidence type="ECO:0000313" key="8">
    <source>
        <dbReference type="EMBL" id="KAF7837165.1"/>
    </source>
</evidence>
<dbReference type="PANTHER" id="PTHR45089:SF24">
    <property type="entry name" value="DNAJ HEAT SHOCK N-TERMINAL DOMAIN-CONTAINING PROTEIN"/>
    <property type="match status" value="1"/>
</dbReference>
<dbReference type="InterPro" id="IPR013785">
    <property type="entry name" value="Aldolase_TIM"/>
</dbReference>
<feature type="region of interest" description="Disordered" evidence="6">
    <location>
        <begin position="700"/>
        <end position="824"/>
    </location>
</feature>
<dbReference type="PROSITE" id="PS50076">
    <property type="entry name" value="DNAJ_2"/>
    <property type="match status" value="1"/>
</dbReference>
<dbReference type="HAMAP" id="MF_00222">
    <property type="entry name" value="Shikimate_DH_AroE"/>
    <property type="match status" value="1"/>
</dbReference>
<evidence type="ECO:0000256" key="6">
    <source>
        <dbReference type="SAM" id="MobiDB-lite"/>
    </source>
</evidence>
<dbReference type="FunFam" id="3.40.50.720:FF:000172">
    <property type="entry name" value="Bifunctional 3-dehydroquinate dehydratase/shikimate dehydrogenase, chloroplastic"/>
    <property type="match status" value="1"/>
</dbReference>
<dbReference type="Gene3D" id="3.20.20.70">
    <property type="entry name" value="Aldolase class I"/>
    <property type="match status" value="1"/>
</dbReference>
<accession>A0A835CDZ9</accession>
<dbReference type="NCBIfam" id="TIGR00507">
    <property type="entry name" value="aroE"/>
    <property type="match status" value="1"/>
</dbReference>
<dbReference type="Pfam" id="PF01488">
    <property type="entry name" value="Shikimate_DH"/>
    <property type="match status" value="1"/>
</dbReference>
<dbReference type="InterPro" id="IPR024593">
    <property type="entry name" value="DUF3444"/>
</dbReference>
<keyword evidence="5" id="KW-0057">Aromatic amino acid biosynthesis</keyword>
<dbReference type="InterPro" id="IPR036291">
    <property type="entry name" value="NAD(P)-bd_dom_sf"/>
</dbReference>
<keyword evidence="2" id="KW-0028">Amino-acid biosynthesis</keyword>
<dbReference type="InterPro" id="IPR011342">
    <property type="entry name" value="Shikimate_DH"/>
</dbReference>
<dbReference type="UniPathway" id="UPA00053">
    <property type="reaction ID" value="UER00087"/>
</dbReference>
<evidence type="ECO:0000256" key="1">
    <source>
        <dbReference type="ARBA" id="ARBA00012962"/>
    </source>
</evidence>
<feature type="compositionally biased region" description="Polar residues" evidence="6">
    <location>
        <begin position="761"/>
        <end position="773"/>
    </location>
</feature>
<keyword evidence="4" id="KW-0560">Oxidoreductase</keyword>
<dbReference type="InterPro" id="IPR022893">
    <property type="entry name" value="Shikimate_DH_fam"/>
</dbReference>
<dbReference type="GO" id="GO:0009073">
    <property type="term" value="P:aromatic amino acid family biosynthetic process"/>
    <property type="evidence" value="ECO:0007669"/>
    <property type="project" value="UniProtKB-KW"/>
</dbReference>
<dbReference type="InterPro" id="IPR013708">
    <property type="entry name" value="Shikimate_DH-bd_N"/>
</dbReference>
<dbReference type="InterPro" id="IPR001381">
    <property type="entry name" value="DHquinase_I"/>
</dbReference>
<dbReference type="CDD" id="cd01065">
    <property type="entry name" value="NAD_bind_Shikimate_DH"/>
    <property type="match status" value="1"/>
</dbReference>
<dbReference type="SMART" id="SM00271">
    <property type="entry name" value="DnaJ"/>
    <property type="match status" value="1"/>
</dbReference>
<dbReference type="Proteomes" id="UP000634136">
    <property type="component" value="Unassembled WGS sequence"/>
</dbReference>
<evidence type="ECO:0000256" key="4">
    <source>
        <dbReference type="ARBA" id="ARBA00023002"/>
    </source>
</evidence>
<dbReference type="Pfam" id="PF11926">
    <property type="entry name" value="DUF3444"/>
    <property type="match status" value="1"/>
</dbReference>
<reference evidence="8" key="1">
    <citation type="submission" date="2020-09" db="EMBL/GenBank/DDBJ databases">
        <title>Genome-Enabled Discovery of Anthraquinone Biosynthesis in Senna tora.</title>
        <authorList>
            <person name="Kang S.-H."/>
            <person name="Pandey R.P."/>
            <person name="Lee C.-M."/>
            <person name="Sim J.-S."/>
            <person name="Jeong J.-T."/>
            <person name="Choi B.-S."/>
            <person name="Jung M."/>
            <person name="Ginzburg D."/>
            <person name="Zhao K."/>
            <person name="Won S.Y."/>
            <person name="Oh T.-J."/>
            <person name="Yu Y."/>
            <person name="Kim N.-H."/>
            <person name="Lee O.R."/>
            <person name="Lee T.-H."/>
            <person name="Bashyal P."/>
            <person name="Kim T.-S."/>
            <person name="Lee W.-H."/>
            <person name="Kawkins C."/>
            <person name="Kim C.-K."/>
            <person name="Kim J.S."/>
            <person name="Ahn B.O."/>
            <person name="Rhee S.Y."/>
            <person name="Sohng J.K."/>
        </authorList>
    </citation>
    <scope>NUCLEOTIDE SEQUENCE</scope>
    <source>
        <tissue evidence="8">Leaf</tissue>
    </source>
</reference>
<dbReference type="Pfam" id="PF01487">
    <property type="entry name" value="DHquinase_I"/>
    <property type="match status" value="1"/>
</dbReference>
<dbReference type="Pfam" id="PF00226">
    <property type="entry name" value="DnaJ"/>
    <property type="match status" value="1"/>
</dbReference>
<dbReference type="CDD" id="cd06257">
    <property type="entry name" value="DnaJ"/>
    <property type="match status" value="1"/>
</dbReference>
<dbReference type="InterPro" id="IPR006151">
    <property type="entry name" value="Shikm_DH/Glu-tRNA_Rdtase"/>
</dbReference>
<dbReference type="AlphaFoldDB" id="A0A835CDZ9"/>
<keyword evidence="9" id="KW-1185">Reference proteome</keyword>
<dbReference type="InterPro" id="IPR036869">
    <property type="entry name" value="J_dom_sf"/>
</dbReference>
<dbReference type="Gene3D" id="3.40.50.720">
    <property type="entry name" value="NAD(P)-binding Rossmann-like Domain"/>
    <property type="match status" value="1"/>
</dbReference>
<dbReference type="SUPFAM" id="SSF46565">
    <property type="entry name" value="Chaperone J-domain"/>
    <property type="match status" value="1"/>
</dbReference>
<comment type="caution">
    <text evidence="8">The sequence shown here is derived from an EMBL/GenBank/DDBJ whole genome shotgun (WGS) entry which is preliminary data.</text>
</comment>
<evidence type="ECO:0000256" key="5">
    <source>
        <dbReference type="ARBA" id="ARBA00023141"/>
    </source>
</evidence>
<dbReference type="InterPro" id="IPR046346">
    <property type="entry name" value="Aminoacid_DH-like_N_sf"/>
</dbReference>
<dbReference type="GO" id="GO:0004764">
    <property type="term" value="F:shikimate 3-dehydrogenase (NADP+) activity"/>
    <property type="evidence" value="ECO:0007669"/>
    <property type="project" value="UniProtKB-EC"/>
</dbReference>
<dbReference type="PANTHER" id="PTHR45089">
    <property type="entry name" value="DNAJ HEAT SHOCK AMINO-TERMINAL DOMAIN PROTEIN-RELATED"/>
    <property type="match status" value="1"/>
</dbReference>
<dbReference type="GO" id="GO:0008652">
    <property type="term" value="P:amino acid biosynthetic process"/>
    <property type="evidence" value="ECO:0007669"/>
    <property type="project" value="UniProtKB-KW"/>
</dbReference>
<keyword evidence="3" id="KW-0521">NADP</keyword>
<dbReference type="InterPro" id="IPR001623">
    <property type="entry name" value="DnaJ_domain"/>
</dbReference>
<dbReference type="GO" id="GO:0050661">
    <property type="term" value="F:NADP binding"/>
    <property type="evidence" value="ECO:0007669"/>
    <property type="project" value="InterPro"/>
</dbReference>
<protein>
    <recommendedName>
        <fullName evidence="1">shikimate dehydrogenase (NADP(+))</fullName>
        <ecNumber evidence="1">1.1.1.25</ecNumber>
    </recommendedName>
</protein>
<dbReference type="GO" id="GO:0003855">
    <property type="term" value="F:3-dehydroquinate dehydratase activity"/>
    <property type="evidence" value="ECO:0007669"/>
    <property type="project" value="InterPro"/>
</dbReference>
<dbReference type="SUPFAM" id="SSF51569">
    <property type="entry name" value="Aldolase"/>
    <property type="match status" value="1"/>
</dbReference>
<feature type="compositionally biased region" description="Polar residues" evidence="6">
    <location>
        <begin position="593"/>
        <end position="613"/>
    </location>
</feature>
<dbReference type="SUPFAM" id="SSF53223">
    <property type="entry name" value="Aminoacid dehydrogenase-like, N-terminal domain"/>
    <property type="match status" value="1"/>
</dbReference>
<feature type="compositionally biased region" description="Low complexity" evidence="6">
    <location>
        <begin position="614"/>
        <end position="629"/>
    </location>
</feature>
<dbReference type="GO" id="GO:0019632">
    <property type="term" value="P:shikimate metabolic process"/>
    <property type="evidence" value="ECO:0007669"/>
    <property type="project" value="InterPro"/>
</dbReference>
<dbReference type="GO" id="GO:0009423">
    <property type="term" value="P:chorismate biosynthetic process"/>
    <property type="evidence" value="ECO:0007669"/>
    <property type="project" value="UniProtKB-UniPathway"/>
</dbReference>
<dbReference type="Pfam" id="PF08501">
    <property type="entry name" value="Shikimate_dh_N"/>
    <property type="match status" value="1"/>
</dbReference>
<dbReference type="SUPFAM" id="SSF51735">
    <property type="entry name" value="NAD(P)-binding Rossmann-fold domains"/>
    <property type="match status" value="1"/>
</dbReference>
<gene>
    <name evidence="8" type="ORF">G2W53_005647</name>
</gene>
<feature type="region of interest" description="Disordered" evidence="6">
    <location>
        <begin position="587"/>
        <end position="632"/>
    </location>
</feature>
<dbReference type="EMBL" id="JAAIUW010000003">
    <property type="protein sequence ID" value="KAF7837165.1"/>
    <property type="molecule type" value="Genomic_DNA"/>
</dbReference>
<sequence length="1054" mass="117839">MYDGDENKRLDALRLAVELGADYVDVEVKVPVIGIAMGERGVMSRILCGKFGGYMTYGRLECGLVSSPGEPTIKDLLHVYNFREIGADTKIFGVIGNPIAHSKSPFLYNQSFQSVGFDAVYLHFLVDHLPSFLRTYSSTDFAGFSVGIPHKETALKCCDEVNPVAKSIGAVNCIIRRSEDGKLSGYNTDYFGAISAIEDALRGKVKDSSMWSPLTGRLFVVIGAGGAGKALAYGAKQKGARVVIANRTYDRARELANTIGGDALALSDLNNYHPEDAMILANATSIGMQPKVDETPISKHALKFYSLVFDAVYTPKMTRLLKEAEESGATIVTGMEMLIGQAYEQYESTKGAFQKNYDKLLMRIEIIKLGRAEAGGPAARPIGAHYFQPEITLASSLSPYGISEISQTALLFRFRHPSRSFSPRLRLSLHLFFSLKSECSTGPVLMDCNREEALRAKVIAEKKMESKDFTGARKIALKAQQLYPDLENIAQMLIVCEVHCSAEQKLFGNEMDWYGILKVEQTADEATIKKQYRKFALQLHPDKNKFAGAEAAFKLIGEAQGVLLDKNKRAMLDMRCRFPVNRTARSYHPAQKVHTNSNPGFQNNVKANFSNLNPQQQQQPPRQQTQQGPNGSRPTFWTACPFCSSRYEFYRDAINKSFRCPTCGKIFIASDVLMQGKSPAANSGQKAFCQQKYDLNQGASKVDIGSQDSSDSEEEMGVDKDGIPDGLNHPNYSEEPPRRSMRQKQQVIYKENVSDDDDDNLNPSTRAKGSDSSLDAGEDYGETAKMNNQNGYKNDDTVDMRGKEAARCSKGTEDSASKETEDPTFFNYPDAEFSDFVSDKNGEYFESGQIWAIYDTVDGMPRFYALIRKVISPGFRLRITWFEAEPDDKDEMCWVEKTLPVACGKYRFGHTEVTEDRLMFSHLILCKKIGRSNFNVYPRKGETWALYKNWDIKWYINVESHQKYEYEFVEILSDYVEGKGVSVAYLDKLKGFVSLFSRTMKGVECFQIPSVELYRFSHRVPSHKMTGQEREGVPEGSFELDPAALPMSLLAGCS</sequence>
<dbReference type="FunFam" id="3.40.50.10860:FF:000009">
    <property type="entry name" value="Bifunctional 3-dehydroquinate dehydratase/shikimate dehydrogenase, chloroplastic"/>
    <property type="match status" value="1"/>
</dbReference>
<evidence type="ECO:0000259" key="7">
    <source>
        <dbReference type="PROSITE" id="PS50076"/>
    </source>
</evidence>
<evidence type="ECO:0000256" key="3">
    <source>
        <dbReference type="ARBA" id="ARBA00022857"/>
    </source>
</evidence>
<name>A0A835CDZ9_9FABA</name>
<dbReference type="PRINTS" id="PR00625">
    <property type="entry name" value="JDOMAIN"/>
</dbReference>
<feature type="compositionally biased region" description="Basic and acidic residues" evidence="6">
    <location>
        <begin position="793"/>
        <end position="821"/>
    </location>
</feature>
<evidence type="ECO:0000256" key="2">
    <source>
        <dbReference type="ARBA" id="ARBA00022605"/>
    </source>
</evidence>
<dbReference type="EC" id="1.1.1.25" evidence="1"/>
<dbReference type="OrthoDB" id="10250354at2759"/>
<dbReference type="Gene3D" id="3.40.50.10860">
    <property type="entry name" value="Leucine Dehydrogenase, chain A, domain 1"/>
    <property type="match status" value="1"/>
</dbReference>
<dbReference type="Gene3D" id="1.10.287.110">
    <property type="entry name" value="DnaJ domain"/>
    <property type="match status" value="1"/>
</dbReference>
<evidence type="ECO:0000313" key="9">
    <source>
        <dbReference type="Proteomes" id="UP000634136"/>
    </source>
</evidence>